<proteinExistence type="predicted"/>
<dbReference type="EC" id="3.4.11.-" evidence="2"/>
<gene>
    <name evidence="2" type="ORF">QQ020_27905</name>
</gene>
<dbReference type="RefSeq" id="WP_346761269.1">
    <property type="nucleotide sequence ID" value="NZ_JAUJEB010000007.1"/>
</dbReference>
<keyword evidence="1" id="KW-0812">Transmembrane</keyword>
<accession>A0ABT8LDU1</accession>
<keyword evidence="2" id="KW-0031">Aminopeptidase</keyword>
<dbReference type="Proteomes" id="UP001172083">
    <property type="component" value="Unassembled WGS sequence"/>
</dbReference>
<sequence>MSRKKIIYSFLLVLLVVIIWQRPLLYYAFVQAKGQIRVVTDTREVDDILADPQAPDSIKIKLKLIQEVKKFAVDSLGINPSDNYTSVFDQKGKPILWVVTACLPFAMEAKEWSFPLVGSFSYKGFFEYDMAVEEEKKWKDQGYDTNIRTTGGWSTLGWFRDPILSNMLNRKTGDLAELIIHELTHGTLFVKDSLQFNENLATFIGTKGAELFLTQKFGADSQEFSTYIEDNEDSKKFSQHILRGAIGLDSLYQTFGHTLSDDDKTQRKQTFIEEIFDRIDTLSLHRKSDYLEFYKDYEANNTFFMSYLRYRKNQGQFEETLQNDFDNNLKNYLLYLKSQYPSL</sequence>
<organism evidence="2 3">
    <name type="scientific">Agaribacillus aureus</name>
    <dbReference type="NCBI Taxonomy" id="3051825"/>
    <lineage>
        <taxon>Bacteria</taxon>
        <taxon>Pseudomonadati</taxon>
        <taxon>Bacteroidota</taxon>
        <taxon>Cytophagia</taxon>
        <taxon>Cytophagales</taxon>
        <taxon>Splendidivirgaceae</taxon>
        <taxon>Agaribacillus</taxon>
    </lineage>
</organism>
<reference evidence="2" key="1">
    <citation type="submission" date="2023-06" db="EMBL/GenBank/DDBJ databases">
        <title>Genomic of Agaribacillus aureum.</title>
        <authorList>
            <person name="Wang G."/>
        </authorList>
    </citation>
    <scope>NUCLEOTIDE SEQUENCE</scope>
    <source>
        <strain evidence="2">BMA12</strain>
    </source>
</reference>
<keyword evidence="2" id="KW-0645">Protease</keyword>
<evidence type="ECO:0000313" key="2">
    <source>
        <dbReference type="EMBL" id="MDN5215934.1"/>
    </source>
</evidence>
<protein>
    <submittedName>
        <fullName evidence="2">Aminopeptidase</fullName>
        <ecNumber evidence="2">3.4.11.-</ecNumber>
    </submittedName>
</protein>
<evidence type="ECO:0000313" key="3">
    <source>
        <dbReference type="Proteomes" id="UP001172083"/>
    </source>
</evidence>
<keyword evidence="3" id="KW-1185">Reference proteome</keyword>
<dbReference type="EMBL" id="JAUJEB010000007">
    <property type="protein sequence ID" value="MDN5215934.1"/>
    <property type="molecule type" value="Genomic_DNA"/>
</dbReference>
<keyword evidence="2" id="KW-0378">Hydrolase</keyword>
<keyword evidence="1" id="KW-1133">Transmembrane helix</keyword>
<keyword evidence="1" id="KW-0472">Membrane</keyword>
<dbReference type="GO" id="GO:0004177">
    <property type="term" value="F:aminopeptidase activity"/>
    <property type="evidence" value="ECO:0007669"/>
    <property type="project" value="UniProtKB-KW"/>
</dbReference>
<name>A0ABT8LDU1_9BACT</name>
<evidence type="ECO:0000256" key="1">
    <source>
        <dbReference type="SAM" id="Phobius"/>
    </source>
</evidence>
<dbReference type="Pfam" id="PF10023">
    <property type="entry name" value="Aminopep"/>
    <property type="match status" value="1"/>
</dbReference>
<dbReference type="InterPro" id="IPR014553">
    <property type="entry name" value="Aminopept"/>
</dbReference>
<feature type="transmembrane region" description="Helical" evidence="1">
    <location>
        <begin position="7"/>
        <end position="29"/>
    </location>
</feature>
<comment type="caution">
    <text evidence="2">The sequence shown here is derived from an EMBL/GenBank/DDBJ whole genome shotgun (WGS) entry which is preliminary data.</text>
</comment>